<evidence type="ECO:0000259" key="1">
    <source>
        <dbReference type="Pfam" id="PF08421"/>
    </source>
</evidence>
<dbReference type="SUPFAM" id="SSF53335">
    <property type="entry name" value="S-adenosyl-L-methionine-dependent methyltransferases"/>
    <property type="match status" value="1"/>
</dbReference>
<name>A0A1F6MFJ5_9BACT</name>
<reference evidence="3 4" key="1">
    <citation type="journal article" date="2016" name="Nat. Commun.">
        <title>Thousands of microbial genomes shed light on interconnected biogeochemical processes in an aquifer system.</title>
        <authorList>
            <person name="Anantharaman K."/>
            <person name="Brown C.T."/>
            <person name="Hug L.A."/>
            <person name="Sharon I."/>
            <person name="Castelle C.J."/>
            <person name="Probst A.J."/>
            <person name="Thomas B.C."/>
            <person name="Singh A."/>
            <person name="Wilkins M.J."/>
            <person name="Karaoz U."/>
            <person name="Brodie E.L."/>
            <person name="Williams K.H."/>
            <person name="Hubbard S.S."/>
            <person name="Banfield J.F."/>
        </authorList>
    </citation>
    <scope>NUCLEOTIDE SEQUENCE [LARGE SCALE GENOMIC DNA]</scope>
</reference>
<dbReference type="Gene3D" id="3.40.50.720">
    <property type="entry name" value="NAD(P)-binding Rossmann-like Domain"/>
    <property type="match status" value="1"/>
</dbReference>
<evidence type="ECO:0008006" key="5">
    <source>
        <dbReference type="Google" id="ProtNLM"/>
    </source>
</evidence>
<dbReference type="Pfam" id="PF13489">
    <property type="entry name" value="Methyltransf_23"/>
    <property type="match status" value="1"/>
</dbReference>
<dbReference type="InterPro" id="IPR013691">
    <property type="entry name" value="MeTrfase_14"/>
</dbReference>
<dbReference type="PANTHER" id="PTHR43861:SF5">
    <property type="entry name" value="BLL5978 PROTEIN"/>
    <property type="match status" value="1"/>
</dbReference>
<dbReference type="InterPro" id="IPR013630">
    <property type="entry name" value="Methyltransf_Zn-bd_dom_put"/>
</dbReference>
<protein>
    <recommendedName>
        <fullName evidence="5">SAM-dependent methyltransferase</fullName>
    </recommendedName>
</protein>
<sequence length="409" mass="45886">MHINTRCRICRGQNLTKVLDLGSQPLANAFLQPEDISAPEPIFPLEMYVCTDCYLAQLIHVVDKEVLFTNYIYFSSGMPKLSDHFREYAEDIITRFLKPNDLVVELGSNDGILLQFFKDRAFRPLGIDPAKNIAILANACGIPTIAEFFSEPLAGYINKIAGQAKAIIGNNVVAHINDYQDLGRAIKTLLHPDGVFVFEAPYLIDMFENITFDTIYHEHLSFLAIYPLTRLFEQFGLEIFEVQVVPAQGQSLRVFVGRTGAHPIDASVNTCLDKEISLGLRRLEAYQAMAKKIVECKERVTKLIYELRNQGKRLAAYGAPAKGNTLLNYYAIGPALLDFALDELSSKNGLYTPGQHLPVIDRETANKQAPDYYFLLAWNYRKVILEKEASFLARGGAFILPTGEIIRAP</sequence>
<feature type="domain" description="Methyltransferase putative zinc binding" evidence="1">
    <location>
        <begin position="7"/>
        <end position="68"/>
    </location>
</feature>
<dbReference type="Pfam" id="PF08421">
    <property type="entry name" value="Methyltransf_13"/>
    <property type="match status" value="1"/>
</dbReference>
<dbReference type="Proteomes" id="UP000177953">
    <property type="component" value="Unassembled WGS sequence"/>
</dbReference>
<comment type="caution">
    <text evidence="3">The sequence shown here is derived from an EMBL/GenBank/DDBJ whole genome shotgun (WGS) entry which is preliminary data.</text>
</comment>
<feature type="domain" description="C-methyltransferase" evidence="2">
    <location>
        <begin position="247"/>
        <end position="401"/>
    </location>
</feature>
<dbReference type="InterPro" id="IPR038576">
    <property type="entry name" value="Methyltransf_Zn-bd_dom_put_sf"/>
</dbReference>
<accession>A0A1F6MFJ5</accession>
<dbReference type="EMBL" id="MFPU01000008">
    <property type="protein sequence ID" value="OGH70399.1"/>
    <property type="molecule type" value="Genomic_DNA"/>
</dbReference>
<gene>
    <name evidence="3" type="ORF">A2754_03515</name>
</gene>
<dbReference type="InterPro" id="IPR029063">
    <property type="entry name" value="SAM-dependent_MTases_sf"/>
</dbReference>
<evidence type="ECO:0000313" key="3">
    <source>
        <dbReference type="EMBL" id="OGH70399.1"/>
    </source>
</evidence>
<dbReference type="AlphaFoldDB" id="A0A1F6MFJ5"/>
<dbReference type="Gene3D" id="6.20.50.110">
    <property type="entry name" value="Methyltransferase, zinc-binding domain"/>
    <property type="match status" value="1"/>
</dbReference>
<dbReference type="PANTHER" id="PTHR43861">
    <property type="entry name" value="TRANS-ACONITATE 2-METHYLTRANSFERASE-RELATED"/>
    <property type="match status" value="1"/>
</dbReference>
<proteinExistence type="predicted"/>
<dbReference type="Pfam" id="PF08484">
    <property type="entry name" value="Methyltransf_14"/>
    <property type="match status" value="1"/>
</dbReference>
<evidence type="ECO:0000313" key="4">
    <source>
        <dbReference type="Proteomes" id="UP000177953"/>
    </source>
</evidence>
<organism evidence="3 4">
    <name type="scientific">Candidatus Magasanikbacteria bacterium RIFCSPHIGHO2_01_FULL_47_8</name>
    <dbReference type="NCBI Taxonomy" id="1798673"/>
    <lineage>
        <taxon>Bacteria</taxon>
        <taxon>Candidatus Magasanikiibacteriota</taxon>
    </lineage>
</organism>
<dbReference type="Gene3D" id="3.40.50.150">
    <property type="entry name" value="Vaccinia Virus protein VP39"/>
    <property type="match status" value="1"/>
</dbReference>
<evidence type="ECO:0000259" key="2">
    <source>
        <dbReference type="Pfam" id="PF08484"/>
    </source>
</evidence>